<evidence type="ECO:0000256" key="10">
    <source>
        <dbReference type="ARBA" id="ARBA00023224"/>
    </source>
</evidence>
<dbReference type="PANTHER" id="PTHR11394:SF144">
    <property type="entry name" value="TASTE RECEPTOR TYPE 2"/>
    <property type="match status" value="1"/>
</dbReference>
<accession>A0AAV2ZMI1</accession>
<dbReference type="EMBL" id="DYDO01000012">
    <property type="protein sequence ID" value="DBA15163.1"/>
    <property type="molecule type" value="Genomic_DNA"/>
</dbReference>
<feature type="transmembrane region" description="Helical" evidence="13">
    <location>
        <begin position="7"/>
        <end position="32"/>
    </location>
</feature>
<feature type="transmembrane region" description="Helical" evidence="13">
    <location>
        <begin position="78"/>
        <end position="107"/>
    </location>
</feature>
<keyword evidence="5 12" id="KW-0812">Transmembrane</keyword>
<name>A0AAV2ZMI1_PYXAD</name>
<evidence type="ECO:0000256" key="1">
    <source>
        <dbReference type="ARBA" id="ARBA00004141"/>
    </source>
</evidence>
<evidence type="ECO:0000256" key="8">
    <source>
        <dbReference type="ARBA" id="ARBA00023136"/>
    </source>
</evidence>
<dbReference type="GO" id="GO:0016020">
    <property type="term" value="C:membrane"/>
    <property type="evidence" value="ECO:0007669"/>
    <property type="project" value="UniProtKB-SubCell"/>
</dbReference>
<keyword evidence="15" id="KW-1185">Reference proteome</keyword>
<dbReference type="AlphaFoldDB" id="A0AAV2ZMI1"/>
<evidence type="ECO:0000256" key="13">
    <source>
        <dbReference type="SAM" id="Phobius"/>
    </source>
</evidence>
<evidence type="ECO:0000256" key="2">
    <source>
        <dbReference type="ARBA" id="ARBA00007376"/>
    </source>
</evidence>
<sequence>MSSLAFTVFGIHCILIVTGLSGNIFILIVHLLDWLKTREHNPCNIIINSIGTSNIILQGAVSFQEICFFISPKLFSQVWVSFLIIGIMTSLTLSSLWCATCLCFYYCVKITNINRFMLYKLKAKLAKVVPWLIFFSVVLSWSSGMPAYWDLYFHFSLISGNKTGNVTMLMFYRNGSRCNCFFEMSIFLASFAFAIIILTGGAIITSLCRHMSRMRQNNESWGQSRIQTHLSAVRTVTSLLVLYLVFFIIFTILSNPTSITDDVTITVGFIVVACFPTLNSIILILGNRKPLNTVKKILGMKASMTNTNVSVITHD</sequence>
<evidence type="ECO:0000256" key="7">
    <source>
        <dbReference type="ARBA" id="ARBA00023040"/>
    </source>
</evidence>
<comment type="similarity">
    <text evidence="2 11">Belongs to the G-protein coupled receptor T2R family.</text>
</comment>
<organism evidence="14 15">
    <name type="scientific">Pyxicephalus adspersus</name>
    <name type="common">African bullfrog</name>
    <dbReference type="NCBI Taxonomy" id="30357"/>
    <lineage>
        <taxon>Eukaryota</taxon>
        <taxon>Metazoa</taxon>
        <taxon>Chordata</taxon>
        <taxon>Craniata</taxon>
        <taxon>Vertebrata</taxon>
        <taxon>Euteleostomi</taxon>
        <taxon>Amphibia</taxon>
        <taxon>Batrachia</taxon>
        <taxon>Anura</taxon>
        <taxon>Neobatrachia</taxon>
        <taxon>Ranoidea</taxon>
        <taxon>Pyxicephalidae</taxon>
        <taxon>Pyxicephalinae</taxon>
        <taxon>Pyxicephalus</taxon>
    </lineage>
</organism>
<evidence type="ECO:0000256" key="12">
    <source>
        <dbReference type="RuleBase" id="RU004424"/>
    </source>
</evidence>
<comment type="caution">
    <text evidence="14">The sequence shown here is derived from an EMBL/GenBank/DDBJ whole genome shotgun (WGS) entry which is preliminary data.</text>
</comment>
<evidence type="ECO:0000313" key="14">
    <source>
        <dbReference type="EMBL" id="DBA15163.1"/>
    </source>
</evidence>
<keyword evidence="7 12" id="KW-0297">G-protein coupled receptor</keyword>
<dbReference type="InterPro" id="IPR007960">
    <property type="entry name" value="TAS2R"/>
</dbReference>
<dbReference type="Proteomes" id="UP001181693">
    <property type="component" value="Unassembled WGS sequence"/>
</dbReference>
<feature type="transmembrane region" description="Helical" evidence="13">
    <location>
        <begin position="128"/>
        <end position="149"/>
    </location>
</feature>
<dbReference type="PANTHER" id="PTHR11394">
    <property type="entry name" value="TASTE RECEPTOR TYPE 2"/>
    <property type="match status" value="1"/>
</dbReference>
<dbReference type="SUPFAM" id="SSF81321">
    <property type="entry name" value="Family A G protein-coupled receptor-like"/>
    <property type="match status" value="1"/>
</dbReference>
<keyword evidence="10 12" id="KW-0807">Transducer</keyword>
<proteinExistence type="inferred from homology"/>
<evidence type="ECO:0000256" key="11">
    <source>
        <dbReference type="RuleBase" id="RU004423"/>
    </source>
</evidence>
<evidence type="ECO:0000313" key="15">
    <source>
        <dbReference type="Proteomes" id="UP001181693"/>
    </source>
</evidence>
<dbReference type="Gene3D" id="1.20.1070.10">
    <property type="entry name" value="Rhodopsin 7-helix transmembrane proteins"/>
    <property type="match status" value="1"/>
</dbReference>
<comment type="subcellular location">
    <subcellularLocation>
        <location evidence="1 12">Membrane</location>
        <topology evidence="1 12">Multi-pass membrane protein</topology>
    </subcellularLocation>
</comment>
<keyword evidence="9 12" id="KW-0675">Receptor</keyword>
<keyword evidence="4 12" id="KW-0716">Sensory transduction</keyword>
<evidence type="ECO:0000256" key="4">
    <source>
        <dbReference type="ARBA" id="ARBA00022606"/>
    </source>
</evidence>
<feature type="transmembrane region" description="Helical" evidence="13">
    <location>
        <begin position="186"/>
        <end position="208"/>
    </location>
</feature>
<protein>
    <recommendedName>
        <fullName evidence="12">Taste receptor type 2</fullName>
    </recommendedName>
</protein>
<evidence type="ECO:0000256" key="5">
    <source>
        <dbReference type="ARBA" id="ARBA00022692"/>
    </source>
</evidence>
<keyword evidence="6 13" id="KW-1133">Transmembrane helix</keyword>
<dbReference type="GO" id="GO:0004930">
    <property type="term" value="F:G protein-coupled receptor activity"/>
    <property type="evidence" value="ECO:0007669"/>
    <property type="project" value="UniProtKB-KW"/>
</dbReference>
<keyword evidence="8 12" id="KW-0472">Membrane</keyword>
<feature type="transmembrane region" description="Helical" evidence="13">
    <location>
        <begin position="229"/>
        <end position="253"/>
    </location>
</feature>
<dbReference type="Pfam" id="PF05296">
    <property type="entry name" value="TAS2R"/>
    <property type="match status" value="1"/>
</dbReference>
<evidence type="ECO:0000256" key="6">
    <source>
        <dbReference type="ARBA" id="ARBA00022989"/>
    </source>
</evidence>
<gene>
    <name evidence="14" type="ORF">GDO54_004411</name>
</gene>
<feature type="transmembrane region" description="Helical" evidence="13">
    <location>
        <begin position="265"/>
        <end position="286"/>
    </location>
</feature>
<dbReference type="FunFam" id="1.20.1070.10:FF:000055">
    <property type="entry name" value="Taste receptor type 2"/>
    <property type="match status" value="1"/>
</dbReference>
<reference evidence="14" key="1">
    <citation type="thesis" date="2020" institute="ProQuest LLC" country="789 East Eisenhower Parkway, Ann Arbor, MI, USA">
        <title>Comparative Genomics and Chromosome Evolution.</title>
        <authorList>
            <person name="Mudd A.B."/>
        </authorList>
    </citation>
    <scope>NUCLEOTIDE SEQUENCE</scope>
    <source>
        <strain evidence="14">1538</strain>
        <tissue evidence="14">Blood</tissue>
    </source>
</reference>
<evidence type="ECO:0000256" key="3">
    <source>
        <dbReference type="ARBA" id="ARBA00022480"/>
    </source>
</evidence>
<keyword evidence="3 12" id="KW-0919">Taste</keyword>
<dbReference type="GO" id="GO:0033038">
    <property type="term" value="F:bitter taste receptor activity"/>
    <property type="evidence" value="ECO:0007669"/>
    <property type="project" value="InterPro"/>
</dbReference>
<evidence type="ECO:0000256" key="9">
    <source>
        <dbReference type="ARBA" id="ARBA00023170"/>
    </source>
</evidence>